<dbReference type="CDD" id="cd03034">
    <property type="entry name" value="ArsC_ArsC"/>
    <property type="match status" value="1"/>
</dbReference>
<dbReference type="InterPro" id="IPR036249">
    <property type="entry name" value="Thioredoxin-like_sf"/>
</dbReference>
<protein>
    <submittedName>
        <fullName evidence="4">Arsenate reductase</fullName>
        <ecNumber evidence="4">1.20.4.1</ecNumber>
    </submittedName>
</protein>
<name>A0A0S4LKT6_9BACT</name>
<evidence type="ECO:0000256" key="1">
    <source>
        <dbReference type="ARBA" id="ARBA00007198"/>
    </source>
</evidence>
<dbReference type="GO" id="GO:0008794">
    <property type="term" value="F:arsenate reductase (glutaredoxin) activity"/>
    <property type="evidence" value="ECO:0007669"/>
    <property type="project" value="UniProtKB-EC"/>
</dbReference>
<dbReference type="PROSITE" id="PS51354">
    <property type="entry name" value="GLUTAREDOXIN_2"/>
    <property type="match status" value="1"/>
</dbReference>
<dbReference type="EMBL" id="CZQA01000010">
    <property type="protein sequence ID" value="CUS37561.1"/>
    <property type="molecule type" value="Genomic_DNA"/>
</dbReference>
<proteinExistence type="inferred from homology"/>
<dbReference type="EC" id="1.20.4.1" evidence="4"/>
<comment type="similarity">
    <text evidence="1 3">Belongs to the ArsC family.</text>
</comment>
<dbReference type="RefSeq" id="WP_090750023.1">
    <property type="nucleotide sequence ID" value="NZ_CZQA01000010.1"/>
</dbReference>
<dbReference type="STRING" id="1742972.COMA1_40115"/>
<dbReference type="AlphaFoldDB" id="A0A0S4LKT6"/>
<reference evidence="4 5" key="1">
    <citation type="submission" date="2015-10" db="EMBL/GenBank/DDBJ databases">
        <authorList>
            <person name="Gilbert D.G."/>
        </authorList>
    </citation>
    <scope>NUCLEOTIDE SEQUENCE [LARGE SCALE GENOMIC DNA]</scope>
    <source>
        <strain evidence="4">COMA1</strain>
    </source>
</reference>
<sequence>MANVTIYQKPTCTTCRQAVQLLKDSGKPYTSINYYEQPFTKDQLQRLLKKAHLSPRDVLRSKEEIYQELGLAKKQLSDDELLDLMVKHPDLIQRPIVEKGDQALLARPADSIKKLL</sequence>
<keyword evidence="2 4" id="KW-0560">Oxidoreductase</keyword>
<dbReference type="Proteomes" id="UP000199032">
    <property type="component" value="Unassembled WGS sequence"/>
</dbReference>
<dbReference type="Pfam" id="PF03960">
    <property type="entry name" value="ArsC"/>
    <property type="match status" value="1"/>
</dbReference>
<evidence type="ECO:0000256" key="3">
    <source>
        <dbReference type="PROSITE-ProRule" id="PRU01282"/>
    </source>
</evidence>
<accession>A0A0S4LKT6</accession>
<evidence type="ECO:0000313" key="4">
    <source>
        <dbReference type="EMBL" id="CUS37561.1"/>
    </source>
</evidence>
<dbReference type="OrthoDB" id="9794155at2"/>
<dbReference type="InterPro" id="IPR006659">
    <property type="entry name" value="Arsenate_reductase"/>
</dbReference>
<gene>
    <name evidence="4" type="primary">arsC</name>
    <name evidence="4" type="ORF">COMA1_40115</name>
</gene>
<dbReference type="PANTHER" id="PTHR30041:SF4">
    <property type="entry name" value="ARSENATE REDUCTASE"/>
    <property type="match status" value="1"/>
</dbReference>
<keyword evidence="5" id="KW-1185">Reference proteome</keyword>
<dbReference type="Gene3D" id="3.40.30.10">
    <property type="entry name" value="Glutaredoxin"/>
    <property type="match status" value="1"/>
</dbReference>
<organism evidence="4 5">
    <name type="scientific">Candidatus Nitrospira nitrosa</name>
    <dbReference type="NCBI Taxonomy" id="1742972"/>
    <lineage>
        <taxon>Bacteria</taxon>
        <taxon>Pseudomonadati</taxon>
        <taxon>Nitrospirota</taxon>
        <taxon>Nitrospiria</taxon>
        <taxon>Nitrospirales</taxon>
        <taxon>Nitrospiraceae</taxon>
        <taxon>Nitrospira</taxon>
    </lineage>
</organism>
<evidence type="ECO:0000313" key="5">
    <source>
        <dbReference type="Proteomes" id="UP000199032"/>
    </source>
</evidence>
<dbReference type="SUPFAM" id="SSF52833">
    <property type="entry name" value="Thioredoxin-like"/>
    <property type="match status" value="1"/>
</dbReference>
<dbReference type="PANTHER" id="PTHR30041">
    <property type="entry name" value="ARSENATE REDUCTASE"/>
    <property type="match status" value="1"/>
</dbReference>
<dbReference type="NCBIfam" id="TIGR00014">
    <property type="entry name" value="arsC"/>
    <property type="match status" value="1"/>
</dbReference>
<dbReference type="PROSITE" id="PS51353">
    <property type="entry name" value="ARSC"/>
    <property type="match status" value="1"/>
</dbReference>
<dbReference type="InterPro" id="IPR006660">
    <property type="entry name" value="Arsenate_reductase-like"/>
</dbReference>
<evidence type="ECO:0000256" key="2">
    <source>
        <dbReference type="ARBA" id="ARBA00023002"/>
    </source>
</evidence>